<dbReference type="PROSITE" id="PS00893">
    <property type="entry name" value="NUDIX_BOX"/>
    <property type="match status" value="1"/>
</dbReference>
<comment type="cofactor">
    <cofactor evidence="1">
        <name>Mg(2+)</name>
        <dbReference type="ChEBI" id="CHEBI:18420"/>
    </cofactor>
</comment>
<dbReference type="Gene3D" id="3.90.79.10">
    <property type="entry name" value="Nucleoside Triphosphate Pyrophosphohydrolase"/>
    <property type="match status" value="1"/>
</dbReference>
<dbReference type="CDD" id="cd03676">
    <property type="entry name" value="NUDIX_Tnr3_like"/>
    <property type="match status" value="1"/>
</dbReference>
<sequence>MNISWPLLFDWLTEQDTADQQLADQLSLTPWFVQNQLMGWISQQQLAKWPALNEWWKTDEVGRLVFQKEWNQTTLLAFEKTIFPLHKLGAFIEWRNERFAVLPPDIKREGALTAELQLERGLFRSLGLTSRAVHLNAWVKKGEKVYLWVAKRSERKQVDPGKLDNTMAGGVAGNESISEAILREAWEEAGLTLPTSLPLCHECLALRVLPEGLHREWLWIQDVEVDANWQPENQDGEVSDFQCLPLSDVIEKIQNGAFTRDAALTIVSSLVHRFGASESKTEWVNWLEARKIAGLRRF</sequence>
<dbReference type="RefSeq" id="WP_227181051.1">
    <property type="nucleotide sequence ID" value="NZ_JAJBZT010000006.1"/>
</dbReference>
<keyword evidence="5" id="KW-1185">Reference proteome</keyword>
<dbReference type="InterPro" id="IPR020084">
    <property type="entry name" value="NUDIX_hydrolase_CS"/>
</dbReference>
<accession>A0ABS8D7Q8</accession>
<protein>
    <submittedName>
        <fullName evidence="4">NUDIX domain-containing protein</fullName>
    </submittedName>
</protein>
<keyword evidence="2" id="KW-0378">Hydrolase</keyword>
<gene>
    <name evidence="4" type="ORF">LIN78_11860</name>
</gene>
<dbReference type="InterPro" id="IPR015797">
    <property type="entry name" value="NUDIX_hydrolase-like_dom_sf"/>
</dbReference>
<evidence type="ECO:0000313" key="4">
    <source>
        <dbReference type="EMBL" id="MCB6184239.1"/>
    </source>
</evidence>
<evidence type="ECO:0000256" key="2">
    <source>
        <dbReference type="ARBA" id="ARBA00022801"/>
    </source>
</evidence>
<comment type="caution">
    <text evidence="4">The sequence shown here is derived from an EMBL/GenBank/DDBJ whole genome shotgun (WGS) entry which is preliminary data.</text>
</comment>
<dbReference type="PROSITE" id="PS51462">
    <property type="entry name" value="NUDIX"/>
    <property type="match status" value="1"/>
</dbReference>
<dbReference type="Pfam" id="PF00293">
    <property type="entry name" value="NUDIX"/>
    <property type="match status" value="1"/>
</dbReference>
<reference evidence="4" key="1">
    <citation type="submission" date="2021-10" db="EMBL/GenBank/DDBJ databases">
        <title>The complete genome sequence of Leeia sp. TBRC 13508.</title>
        <authorList>
            <person name="Charoenyingcharoen P."/>
            <person name="Yukphan P."/>
        </authorList>
    </citation>
    <scope>NUCLEOTIDE SEQUENCE</scope>
    <source>
        <strain evidence="4">TBRC 13508</strain>
    </source>
</reference>
<dbReference type="EMBL" id="JAJBZT010000006">
    <property type="protein sequence ID" value="MCB6184239.1"/>
    <property type="molecule type" value="Genomic_DNA"/>
</dbReference>
<evidence type="ECO:0000259" key="3">
    <source>
        <dbReference type="PROSITE" id="PS51462"/>
    </source>
</evidence>
<proteinExistence type="predicted"/>
<organism evidence="4 5">
    <name type="scientific">Leeia speluncae</name>
    <dbReference type="NCBI Taxonomy" id="2884804"/>
    <lineage>
        <taxon>Bacteria</taxon>
        <taxon>Pseudomonadati</taxon>
        <taxon>Pseudomonadota</taxon>
        <taxon>Betaproteobacteria</taxon>
        <taxon>Neisseriales</taxon>
        <taxon>Leeiaceae</taxon>
        <taxon>Leeia</taxon>
    </lineage>
</organism>
<dbReference type="Proteomes" id="UP001165395">
    <property type="component" value="Unassembled WGS sequence"/>
</dbReference>
<dbReference type="InterPro" id="IPR000086">
    <property type="entry name" value="NUDIX_hydrolase_dom"/>
</dbReference>
<evidence type="ECO:0000256" key="1">
    <source>
        <dbReference type="ARBA" id="ARBA00001946"/>
    </source>
</evidence>
<evidence type="ECO:0000313" key="5">
    <source>
        <dbReference type="Proteomes" id="UP001165395"/>
    </source>
</evidence>
<dbReference type="SUPFAM" id="SSF55811">
    <property type="entry name" value="Nudix"/>
    <property type="match status" value="1"/>
</dbReference>
<name>A0ABS8D7Q8_9NEIS</name>
<feature type="domain" description="Nudix hydrolase" evidence="3">
    <location>
        <begin position="128"/>
        <end position="268"/>
    </location>
</feature>